<accession>A0A8H6W440</accession>
<dbReference type="Proteomes" id="UP000636479">
    <property type="component" value="Unassembled WGS sequence"/>
</dbReference>
<dbReference type="RefSeq" id="XP_037219008.1">
    <property type="nucleotide sequence ID" value="XM_037363364.1"/>
</dbReference>
<evidence type="ECO:0000313" key="3">
    <source>
        <dbReference type="Proteomes" id="UP000636479"/>
    </source>
</evidence>
<sequence length="637" mass="71083">MKHVARTRQEPISVPWDSIDDWVNSAAFDFRCAQKAHDLARVSIAYGSDLSDETRSLWSSPTSETSATTVESDPGELEAAFYYAGLGPKGTWPRLVHRDSPDVFEEPTGPEAFIRMMRLVPVPSSHYFAKNGLWDTVRDWARTVEVFLIAQEIRVSSIDFVRFTWLNKRDDQEIEVNKEEETAATDYNLDDEDIDAAYAKTGDRYYTNPTIWIGVLPDTLNATHAAELNRKIRDFLNGLNIVNVDIAFRESITQSLVRSGPGPALSETGDSLQDFIDSILCIPICGRKTPMQGTLGPYFKHGNNLYAITARRNLFLANDGNNEYRYHPHGPKREVIAMGASAFENYQAAIQARISNLNDSVVSFKKLIATYSARVEKQINLLESKERLADFETELDKAHRRIVKLKQLFVTLSKNWSKTGAHVIGHIVWAPPIGVGVGPSRFTRDVCVVEPHQSKFSKFVGNLLSLGSEMNESDLKGLLYDHPDTCIPFQFNHPSNGLLQLKGITTKNEIKSPIDQDRIPRVLKRGFPTNTTVRTLPQFMSFTRKYFTTGTLESLELPILPHERQVGPFSKGGDSGALVVSPAGELVGLITSGTSKGSDGSDITYATLFQYLWDLVLVEFPGANLCWDDIPAFLAAV</sequence>
<organism evidence="2 3">
    <name type="scientific">Mycena indigotica</name>
    <dbReference type="NCBI Taxonomy" id="2126181"/>
    <lineage>
        <taxon>Eukaryota</taxon>
        <taxon>Fungi</taxon>
        <taxon>Dikarya</taxon>
        <taxon>Basidiomycota</taxon>
        <taxon>Agaricomycotina</taxon>
        <taxon>Agaricomycetes</taxon>
        <taxon>Agaricomycetidae</taxon>
        <taxon>Agaricales</taxon>
        <taxon>Marasmiineae</taxon>
        <taxon>Mycenaceae</taxon>
        <taxon>Mycena</taxon>
    </lineage>
</organism>
<keyword evidence="1" id="KW-0175">Coiled coil</keyword>
<dbReference type="AlphaFoldDB" id="A0A8H6W440"/>
<evidence type="ECO:0000256" key="1">
    <source>
        <dbReference type="SAM" id="Coils"/>
    </source>
</evidence>
<gene>
    <name evidence="2" type="ORF">MIND_00664200</name>
</gene>
<reference evidence="2" key="1">
    <citation type="submission" date="2020-05" db="EMBL/GenBank/DDBJ databases">
        <title>Mycena genomes resolve the evolution of fungal bioluminescence.</title>
        <authorList>
            <person name="Tsai I.J."/>
        </authorList>
    </citation>
    <scope>NUCLEOTIDE SEQUENCE</scope>
    <source>
        <strain evidence="2">171206Taipei</strain>
    </source>
</reference>
<evidence type="ECO:0000313" key="2">
    <source>
        <dbReference type="EMBL" id="KAF7301008.1"/>
    </source>
</evidence>
<dbReference type="GeneID" id="59345880"/>
<name>A0A8H6W440_9AGAR</name>
<feature type="coiled-coil region" evidence="1">
    <location>
        <begin position="381"/>
        <end position="408"/>
    </location>
</feature>
<proteinExistence type="predicted"/>
<dbReference type="EMBL" id="JACAZF010000006">
    <property type="protein sequence ID" value="KAF7301008.1"/>
    <property type="molecule type" value="Genomic_DNA"/>
</dbReference>
<comment type="caution">
    <text evidence="2">The sequence shown here is derived from an EMBL/GenBank/DDBJ whole genome shotgun (WGS) entry which is preliminary data.</text>
</comment>
<dbReference type="OrthoDB" id="5424209at2759"/>
<protein>
    <submittedName>
        <fullName evidence="2">Uncharacterized protein</fullName>
    </submittedName>
</protein>
<keyword evidence="3" id="KW-1185">Reference proteome</keyword>